<dbReference type="InterPro" id="IPR050646">
    <property type="entry name" value="Cas1"/>
</dbReference>
<keyword evidence="8 10" id="KW-0464">Manganese</keyword>
<keyword evidence="3 10" id="KW-0255">Endonuclease</keyword>
<dbReference type="InterPro" id="IPR042206">
    <property type="entry name" value="CRISPR-assoc_Cas1_C"/>
</dbReference>
<organism evidence="11 12">
    <name type="scientific">Candidatus Fimimonas gallinarum</name>
    <dbReference type="NCBI Taxonomy" id="2840821"/>
    <lineage>
        <taxon>Bacteria</taxon>
        <taxon>Pseudomonadati</taxon>
        <taxon>Myxococcota</taxon>
        <taxon>Myxococcia</taxon>
        <taxon>Myxococcales</taxon>
        <taxon>Cystobacterineae</taxon>
        <taxon>Myxococcaceae</taxon>
        <taxon>Myxococcaceae incertae sedis</taxon>
        <taxon>Candidatus Fimimonas</taxon>
    </lineage>
</organism>
<comment type="cofactor">
    <cofactor evidence="10">
        <name>Mg(2+)</name>
        <dbReference type="ChEBI" id="CHEBI:18420"/>
    </cofactor>
    <cofactor evidence="10">
        <name>Mn(2+)</name>
        <dbReference type="ChEBI" id="CHEBI:29035"/>
    </cofactor>
</comment>
<keyword evidence="6 10" id="KW-0051">Antiviral defense</keyword>
<dbReference type="AlphaFoldDB" id="A0A9D1J8G7"/>
<feature type="binding site" evidence="10">
    <location>
        <position position="217"/>
    </location>
    <ligand>
        <name>Mn(2+)</name>
        <dbReference type="ChEBI" id="CHEBI:29035"/>
    </ligand>
</feature>
<comment type="caution">
    <text evidence="11">The sequence shown here is derived from an EMBL/GenBank/DDBJ whole genome shotgun (WGS) entry which is preliminary data.</text>
</comment>
<keyword evidence="1 10" id="KW-0540">Nuclease</keyword>
<dbReference type="PANTHER" id="PTHR34353">
    <property type="entry name" value="CRISPR-ASSOCIATED ENDONUCLEASE CAS1 1"/>
    <property type="match status" value="1"/>
</dbReference>
<evidence type="ECO:0000256" key="3">
    <source>
        <dbReference type="ARBA" id="ARBA00022759"/>
    </source>
</evidence>
<feature type="binding site" evidence="10">
    <location>
        <position position="202"/>
    </location>
    <ligand>
        <name>Mn(2+)</name>
        <dbReference type="ChEBI" id="CHEBI:29035"/>
    </ligand>
</feature>
<proteinExistence type="inferred from homology"/>
<evidence type="ECO:0000256" key="5">
    <source>
        <dbReference type="ARBA" id="ARBA00022842"/>
    </source>
</evidence>
<evidence type="ECO:0000256" key="8">
    <source>
        <dbReference type="ARBA" id="ARBA00023211"/>
    </source>
</evidence>
<evidence type="ECO:0000256" key="2">
    <source>
        <dbReference type="ARBA" id="ARBA00022723"/>
    </source>
</evidence>
<sequence length="287" mass="32859">MSWRVVVVSQRCKLESRLGYLVCRGEQTKKVHLSEIDCIVVESTGVSLTAALLCELVKNKVNIVFCDEKHNPVSQLLALRNRHNASGCLRRQIAWKEKHKAEVWAEIVRYKIFLQQSLLQQNGLEQYLLLQEYAAQIQPNDLSNREGHAAKVYFNALFGLSFRRGDDTFVNSALNYGYSVVLSAFNREIVANGYNTQLGIAHKNEYNFFNLSCDLMEPFRVLVDRFVFFNDQPLSADYKHRLCNLLNERVKIQGERNTVSAAISIYCKSVFEALDSGDVSKIKCYEL</sequence>
<dbReference type="InterPro" id="IPR019855">
    <property type="entry name" value="CRISPR-assoc_Cas1_NMENI"/>
</dbReference>
<dbReference type="Proteomes" id="UP000824200">
    <property type="component" value="Unassembled WGS sequence"/>
</dbReference>
<keyword evidence="2 10" id="KW-0479">Metal-binding</keyword>
<evidence type="ECO:0000313" key="12">
    <source>
        <dbReference type="Proteomes" id="UP000824200"/>
    </source>
</evidence>
<dbReference type="GO" id="GO:0003677">
    <property type="term" value="F:DNA binding"/>
    <property type="evidence" value="ECO:0007669"/>
    <property type="project" value="UniProtKB-KW"/>
</dbReference>
<reference evidence="11" key="1">
    <citation type="submission" date="2020-10" db="EMBL/GenBank/DDBJ databases">
        <authorList>
            <person name="Gilroy R."/>
        </authorList>
    </citation>
    <scope>NUCLEOTIDE SEQUENCE</scope>
    <source>
        <strain evidence="11">CHK121-14286</strain>
    </source>
</reference>
<comment type="subunit">
    <text evidence="9 10">Homodimer, forms a heterotetramer with a Cas2 homodimer.</text>
</comment>
<protein>
    <recommendedName>
        <fullName evidence="10">CRISPR-associated endonuclease Cas1</fullName>
        <ecNumber evidence="10">3.1.-.-</ecNumber>
    </recommendedName>
</protein>
<dbReference type="NCBIfam" id="TIGR03639">
    <property type="entry name" value="cas1_NMENI"/>
    <property type="match status" value="1"/>
</dbReference>
<evidence type="ECO:0000256" key="4">
    <source>
        <dbReference type="ARBA" id="ARBA00022801"/>
    </source>
</evidence>
<dbReference type="GO" id="GO:0043571">
    <property type="term" value="P:maintenance of CRISPR repeat elements"/>
    <property type="evidence" value="ECO:0007669"/>
    <property type="project" value="UniProtKB-UniRule"/>
</dbReference>
<dbReference type="InterPro" id="IPR002729">
    <property type="entry name" value="CRISPR-assoc_Cas1"/>
</dbReference>
<name>A0A9D1J8G7_9BACT</name>
<reference evidence="11" key="2">
    <citation type="journal article" date="2021" name="PeerJ">
        <title>Extensive microbial diversity within the chicken gut microbiome revealed by metagenomics and culture.</title>
        <authorList>
            <person name="Gilroy R."/>
            <person name="Ravi A."/>
            <person name="Getino M."/>
            <person name="Pursley I."/>
            <person name="Horton D.L."/>
            <person name="Alikhan N.F."/>
            <person name="Baker D."/>
            <person name="Gharbi K."/>
            <person name="Hall N."/>
            <person name="Watson M."/>
            <person name="Adriaenssens E.M."/>
            <person name="Foster-Nyarko E."/>
            <person name="Jarju S."/>
            <person name="Secka A."/>
            <person name="Antonio M."/>
            <person name="Oren A."/>
            <person name="Chaudhuri R.R."/>
            <person name="La Ragione R."/>
            <person name="Hildebrand F."/>
            <person name="Pallen M.J."/>
        </authorList>
    </citation>
    <scope>NUCLEOTIDE SEQUENCE</scope>
    <source>
        <strain evidence="11">CHK121-14286</strain>
    </source>
</reference>
<evidence type="ECO:0000256" key="6">
    <source>
        <dbReference type="ARBA" id="ARBA00023118"/>
    </source>
</evidence>
<dbReference type="Gene3D" id="1.20.120.920">
    <property type="entry name" value="CRISPR-associated endonuclease Cas1, C-terminal domain"/>
    <property type="match status" value="1"/>
</dbReference>
<dbReference type="PANTHER" id="PTHR34353:SF2">
    <property type="entry name" value="CRISPR-ASSOCIATED ENDONUCLEASE CAS1 1"/>
    <property type="match status" value="1"/>
</dbReference>
<accession>A0A9D1J8G7</accession>
<evidence type="ECO:0000256" key="1">
    <source>
        <dbReference type="ARBA" id="ARBA00022722"/>
    </source>
</evidence>
<gene>
    <name evidence="10 11" type="primary">cas1</name>
    <name evidence="11" type="ORF">IAC95_05825</name>
</gene>
<feature type="binding site" evidence="10">
    <location>
        <position position="146"/>
    </location>
    <ligand>
        <name>Mn(2+)</name>
        <dbReference type="ChEBI" id="CHEBI:29035"/>
    </ligand>
</feature>
<evidence type="ECO:0000256" key="10">
    <source>
        <dbReference type="HAMAP-Rule" id="MF_01470"/>
    </source>
</evidence>
<dbReference type="NCBIfam" id="TIGR00287">
    <property type="entry name" value="cas1"/>
    <property type="match status" value="1"/>
</dbReference>
<evidence type="ECO:0000313" key="11">
    <source>
        <dbReference type="EMBL" id="HIR66380.1"/>
    </source>
</evidence>
<dbReference type="GO" id="GO:0051607">
    <property type="term" value="P:defense response to virus"/>
    <property type="evidence" value="ECO:0007669"/>
    <property type="project" value="UniProtKB-UniRule"/>
</dbReference>
<dbReference type="GO" id="GO:0016787">
    <property type="term" value="F:hydrolase activity"/>
    <property type="evidence" value="ECO:0007669"/>
    <property type="project" value="UniProtKB-KW"/>
</dbReference>
<keyword evidence="7 10" id="KW-0238">DNA-binding</keyword>
<dbReference type="HAMAP" id="MF_01470">
    <property type="entry name" value="Cas1"/>
    <property type="match status" value="1"/>
</dbReference>
<dbReference type="EC" id="3.1.-.-" evidence="10"/>
<comment type="function">
    <text evidence="10">CRISPR (clustered regularly interspaced short palindromic repeat), is an adaptive immune system that provides protection against mobile genetic elements (viruses, transposable elements and conjugative plasmids). CRISPR clusters contain spacers, sequences complementary to antecedent mobile elements, and target invading nucleic acids. CRISPR clusters are transcribed and processed into CRISPR RNA (crRNA). Acts as a dsDNA endonuclease. Involved in the integration of spacer DNA into the CRISPR cassette.</text>
</comment>
<dbReference type="Pfam" id="PF01867">
    <property type="entry name" value="Cas_Cas1"/>
    <property type="match status" value="1"/>
</dbReference>
<dbReference type="Gene3D" id="3.100.10.20">
    <property type="entry name" value="CRISPR-associated endonuclease Cas1, N-terminal domain"/>
    <property type="match status" value="1"/>
</dbReference>
<evidence type="ECO:0000256" key="9">
    <source>
        <dbReference type="ARBA" id="ARBA00038592"/>
    </source>
</evidence>
<comment type="similarity">
    <text evidence="10">Belongs to the CRISPR-associated endonuclease Cas1 family.</text>
</comment>
<dbReference type="InterPro" id="IPR042211">
    <property type="entry name" value="CRISPR-assoc_Cas1_N"/>
</dbReference>
<evidence type="ECO:0000256" key="7">
    <source>
        <dbReference type="ARBA" id="ARBA00023125"/>
    </source>
</evidence>
<dbReference type="EMBL" id="DVHL01000046">
    <property type="protein sequence ID" value="HIR66380.1"/>
    <property type="molecule type" value="Genomic_DNA"/>
</dbReference>
<dbReference type="GO" id="GO:0046872">
    <property type="term" value="F:metal ion binding"/>
    <property type="evidence" value="ECO:0007669"/>
    <property type="project" value="UniProtKB-UniRule"/>
</dbReference>
<dbReference type="GO" id="GO:0004520">
    <property type="term" value="F:DNA endonuclease activity"/>
    <property type="evidence" value="ECO:0007669"/>
    <property type="project" value="InterPro"/>
</dbReference>
<keyword evidence="4 10" id="KW-0378">Hydrolase</keyword>
<keyword evidence="5 10" id="KW-0460">Magnesium</keyword>